<sequence length="75" mass="8322">MNLNEGCGLSLGVVSKQPKEHDKLVKLVSDNNWYMPSRGAWLGKGVGGDWEESSNVCIISMRKTKPLNIKQDDMS</sequence>
<accession>A0A1X7TPN0</accession>
<name>A0A1X7TPN0_AMPQE</name>
<reference evidence="1" key="1">
    <citation type="submission" date="2017-05" db="UniProtKB">
        <authorList>
            <consortium name="EnsemblMetazoa"/>
        </authorList>
    </citation>
    <scope>IDENTIFICATION</scope>
</reference>
<dbReference type="AlphaFoldDB" id="A0A1X7TPN0"/>
<protein>
    <submittedName>
        <fullName evidence="1">Uncharacterized protein</fullName>
    </submittedName>
</protein>
<dbReference type="InParanoid" id="A0A1X7TPN0"/>
<dbReference type="EnsemblMetazoa" id="Aqu2.1.16850_001">
    <property type="protein sequence ID" value="Aqu2.1.16850_001"/>
    <property type="gene ID" value="Aqu2.1.16850"/>
</dbReference>
<evidence type="ECO:0000313" key="1">
    <source>
        <dbReference type="EnsemblMetazoa" id="Aqu2.1.16850_001"/>
    </source>
</evidence>
<organism evidence="1">
    <name type="scientific">Amphimedon queenslandica</name>
    <name type="common">Sponge</name>
    <dbReference type="NCBI Taxonomy" id="400682"/>
    <lineage>
        <taxon>Eukaryota</taxon>
        <taxon>Metazoa</taxon>
        <taxon>Porifera</taxon>
        <taxon>Demospongiae</taxon>
        <taxon>Heteroscleromorpha</taxon>
        <taxon>Haplosclerida</taxon>
        <taxon>Niphatidae</taxon>
        <taxon>Amphimedon</taxon>
    </lineage>
</organism>
<proteinExistence type="predicted"/>